<accession>U4LVK5</accession>
<reference evidence="1 2" key="1">
    <citation type="journal article" date="2013" name="PLoS Genet.">
        <title>The genome and development-dependent transcriptomes of Pyronema confluens: a window into fungal evolution.</title>
        <authorList>
            <person name="Traeger S."/>
            <person name="Altegoer F."/>
            <person name="Freitag M."/>
            <person name="Gabaldon T."/>
            <person name="Kempken F."/>
            <person name="Kumar A."/>
            <person name="Marcet-Houben M."/>
            <person name="Poggeler S."/>
            <person name="Stajich J.E."/>
            <person name="Nowrousian M."/>
        </authorList>
    </citation>
    <scope>NUCLEOTIDE SEQUENCE [LARGE SCALE GENOMIC DNA]</scope>
    <source>
        <strain evidence="2">CBS 100304</strain>
        <tissue evidence="1">Vegetative mycelium</tissue>
    </source>
</reference>
<name>U4LVK5_PYROM</name>
<dbReference type="AlphaFoldDB" id="U4LVK5"/>
<protein>
    <submittedName>
        <fullName evidence="1">Uncharacterized protein</fullName>
    </submittedName>
</protein>
<sequence>MSFTHTELVFANYLLSTNNYRNLNVKIPRVIYSKPKPANAPQRVLAPCTNRSHTAKALRARLIPTEAPCHTQRY</sequence>
<gene>
    <name evidence="1" type="ORF">PCON_04130</name>
</gene>
<proteinExistence type="predicted"/>
<dbReference type="Proteomes" id="UP000018144">
    <property type="component" value="Unassembled WGS sequence"/>
</dbReference>
<evidence type="ECO:0000313" key="1">
    <source>
        <dbReference type="EMBL" id="CCX34647.1"/>
    </source>
</evidence>
<dbReference type="EMBL" id="HF936586">
    <property type="protein sequence ID" value="CCX34647.1"/>
    <property type="molecule type" value="Genomic_DNA"/>
</dbReference>
<organism evidence="1 2">
    <name type="scientific">Pyronema omphalodes (strain CBS 100304)</name>
    <name type="common">Pyronema confluens</name>
    <dbReference type="NCBI Taxonomy" id="1076935"/>
    <lineage>
        <taxon>Eukaryota</taxon>
        <taxon>Fungi</taxon>
        <taxon>Dikarya</taxon>
        <taxon>Ascomycota</taxon>
        <taxon>Pezizomycotina</taxon>
        <taxon>Pezizomycetes</taxon>
        <taxon>Pezizales</taxon>
        <taxon>Pyronemataceae</taxon>
        <taxon>Pyronema</taxon>
    </lineage>
</organism>
<evidence type="ECO:0000313" key="2">
    <source>
        <dbReference type="Proteomes" id="UP000018144"/>
    </source>
</evidence>
<keyword evidence="2" id="KW-1185">Reference proteome</keyword>